<sequence>MGLTGKPDQPHLFIRLASAIAATAATSLISAFVTCRGCAVAVVAIPRVVAVAVRRVLTLRQFAYPAFAAIGEYLCAGGEDESRKEPCNHLFHNNSSQLQYTSYLYSIISVKL</sequence>
<gene>
    <name evidence="2" type="ORF">HMPREF9081_0013</name>
</gene>
<organism evidence="2 3">
    <name type="scientific">Centipeda periodontii DSM 2778</name>
    <dbReference type="NCBI Taxonomy" id="888060"/>
    <lineage>
        <taxon>Bacteria</taxon>
        <taxon>Bacillati</taxon>
        <taxon>Bacillota</taxon>
        <taxon>Negativicutes</taxon>
        <taxon>Selenomonadales</taxon>
        <taxon>Selenomonadaceae</taxon>
        <taxon>Centipeda</taxon>
    </lineage>
</organism>
<dbReference type="STRING" id="888060.HMPREF9081_0013"/>
<feature type="transmembrane region" description="Helical" evidence="1">
    <location>
        <begin position="12"/>
        <end position="33"/>
    </location>
</feature>
<dbReference type="Proteomes" id="UP000004067">
    <property type="component" value="Unassembled WGS sequence"/>
</dbReference>
<keyword evidence="1" id="KW-0472">Membrane</keyword>
<dbReference type="AlphaFoldDB" id="F5RIC8"/>
<evidence type="ECO:0000256" key="1">
    <source>
        <dbReference type="SAM" id="Phobius"/>
    </source>
</evidence>
<dbReference type="HOGENOM" id="CLU_2141398_0_0_9"/>
<evidence type="ECO:0000313" key="2">
    <source>
        <dbReference type="EMBL" id="EGK62731.1"/>
    </source>
</evidence>
<dbReference type="EMBL" id="AFHQ01000001">
    <property type="protein sequence ID" value="EGK62731.1"/>
    <property type="molecule type" value="Genomic_DNA"/>
</dbReference>
<name>F5RIC8_9FIRM</name>
<reference evidence="2 3" key="1">
    <citation type="submission" date="2011-04" db="EMBL/GenBank/DDBJ databases">
        <authorList>
            <person name="Muzny D."/>
            <person name="Qin X."/>
            <person name="Deng J."/>
            <person name="Jiang H."/>
            <person name="Liu Y."/>
            <person name="Qu J."/>
            <person name="Song X.-Z."/>
            <person name="Zhang L."/>
            <person name="Thornton R."/>
            <person name="Coyle M."/>
            <person name="Francisco L."/>
            <person name="Jackson L."/>
            <person name="Javaid M."/>
            <person name="Korchina V."/>
            <person name="Kovar C."/>
            <person name="Mata R."/>
            <person name="Mathew T."/>
            <person name="Ngo R."/>
            <person name="Nguyen L."/>
            <person name="Nguyen N."/>
            <person name="Okwuonu G."/>
            <person name="Ongeri F."/>
            <person name="Pham C."/>
            <person name="Simmons D."/>
            <person name="Wilczek-Boney K."/>
            <person name="Hale W."/>
            <person name="Jakkamsetti A."/>
            <person name="Pham P."/>
            <person name="Ruth R."/>
            <person name="San Lucas F."/>
            <person name="Warren J."/>
            <person name="Zhang J."/>
            <person name="Zhao Z."/>
            <person name="Zhou C."/>
            <person name="Zhu D."/>
            <person name="Lee S."/>
            <person name="Bess C."/>
            <person name="Blankenburg K."/>
            <person name="Forbes L."/>
            <person name="Fu Q."/>
            <person name="Gubbala S."/>
            <person name="Hirani K."/>
            <person name="Jayaseelan J.C."/>
            <person name="Lara F."/>
            <person name="Munidasa M."/>
            <person name="Palculict T."/>
            <person name="Patil S."/>
            <person name="Pu L.-L."/>
            <person name="Saada N."/>
            <person name="Tang L."/>
            <person name="Weissenberger G."/>
            <person name="Zhu Y."/>
            <person name="Hemphill L."/>
            <person name="Shang Y."/>
            <person name="Youmans B."/>
            <person name="Ayvaz T."/>
            <person name="Ross M."/>
            <person name="Santibanez J."/>
            <person name="Aqrawi P."/>
            <person name="Gross S."/>
            <person name="Joshi V."/>
            <person name="Fowler G."/>
            <person name="Nazareth L."/>
            <person name="Reid J."/>
            <person name="Worley K."/>
            <person name="Petrosino J."/>
            <person name="Highlander S."/>
            <person name="Gibbs R."/>
        </authorList>
    </citation>
    <scope>NUCLEOTIDE SEQUENCE [LARGE SCALE GENOMIC DNA]</scope>
    <source>
        <strain evidence="2 3">DSM 2778</strain>
    </source>
</reference>
<proteinExistence type="predicted"/>
<keyword evidence="1" id="KW-0812">Transmembrane</keyword>
<protein>
    <submittedName>
        <fullName evidence="2">Uncharacterized protein</fullName>
    </submittedName>
</protein>
<accession>F5RIC8</accession>
<evidence type="ECO:0000313" key="3">
    <source>
        <dbReference type="Proteomes" id="UP000004067"/>
    </source>
</evidence>
<keyword evidence="1" id="KW-1133">Transmembrane helix</keyword>
<keyword evidence="3" id="KW-1185">Reference proteome</keyword>
<comment type="caution">
    <text evidence="2">The sequence shown here is derived from an EMBL/GenBank/DDBJ whole genome shotgun (WGS) entry which is preliminary data.</text>
</comment>